<protein>
    <submittedName>
        <fullName evidence="4">Unannotated protein</fullName>
    </submittedName>
</protein>
<proteinExistence type="predicted"/>
<feature type="transmembrane region" description="Helical" evidence="2">
    <location>
        <begin position="54"/>
        <end position="77"/>
    </location>
</feature>
<keyword evidence="2" id="KW-0472">Membrane</keyword>
<dbReference type="NCBIfam" id="TIGR00976">
    <property type="entry name" value="CocE_NonD"/>
    <property type="match status" value="1"/>
</dbReference>
<keyword evidence="2" id="KW-0812">Transmembrane</keyword>
<evidence type="ECO:0000313" key="4">
    <source>
        <dbReference type="EMBL" id="CAB4882110.1"/>
    </source>
</evidence>
<dbReference type="EMBL" id="CAFBLU010000043">
    <property type="protein sequence ID" value="CAB4882110.1"/>
    <property type="molecule type" value="Genomic_DNA"/>
</dbReference>
<organism evidence="4">
    <name type="scientific">freshwater metagenome</name>
    <dbReference type="NCBI Taxonomy" id="449393"/>
    <lineage>
        <taxon>unclassified sequences</taxon>
        <taxon>metagenomes</taxon>
        <taxon>ecological metagenomes</taxon>
    </lineage>
</organism>
<dbReference type="InterPro" id="IPR005674">
    <property type="entry name" value="CocE/Ser_esterase"/>
</dbReference>
<evidence type="ECO:0000259" key="3">
    <source>
        <dbReference type="SMART" id="SM00939"/>
    </source>
</evidence>
<dbReference type="GO" id="GO:0008239">
    <property type="term" value="F:dipeptidyl-peptidase activity"/>
    <property type="evidence" value="ECO:0007669"/>
    <property type="project" value="InterPro"/>
</dbReference>
<gene>
    <name evidence="4" type="ORF">UFOPK3444_01535</name>
</gene>
<dbReference type="AlphaFoldDB" id="A0A6J7ELQ5"/>
<dbReference type="Gene3D" id="2.60.120.260">
    <property type="entry name" value="Galactose-binding domain-like"/>
    <property type="match status" value="1"/>
</dbReference>
<keyword evidence="2" id="KW-1133">Transmembrane helix</keyword>
<dbReference type="InterPro" id="IPR013736">
    <property type="entry name" value="Xaa-Pro_dipept_C"/>
</dbReference>
<evidence type="ECO:0000256" key="2">
    <source>
        <dbReference type="SAM" id="Phobius"/>
    </source>
</evidence>
<reference evidence="4" key="1">
    <citation type="submission" date="2020-05" db="EMBL/GenBank/DDBJ databases">
        <authorList>
            <person name="Chiriac C."/>
            <person name="Salcher M."/>
            <person name="Ghai R."/>
            <person name="Kavagutti S V."/>
        </authorList>
    </citation>
    <scope>NUCLEOTIDE SEQUENCE</scope>
</reference>
<accession>A0A6J7ELQ5</accession>
<dbReference type="InterPro" id="IPR000383">
    <property type="entry name" value="Xaa-Pro-like_dom"/>
</dbReference>
<dbReference type="SMART" id="SM00939">
    <property type="entry name" value="PepX_C"/>
    <property type="match status" value="1"/>
</dbReference>
<sequence>MTMGRRLRGGSPIRQLGQESIWRASARNELDQLTVWGVGLGSGQSDRHHTERKFLLTITAPSRISFAAVVTAAALLAPATALATTAPKVTTKATFKAGGSIGQVWVTDATAGDTLILADSHSKVIKTGTADAAGSFIFRSVKVATGYTVRRQTGRVVAGTSKISVLAAGKNPSSTHYKGIKLVEGLNYVKMRDGIELAMTVRPPKINGVQKHMTDGPFPTIIEHSGYETAAPHDLFASIALGVGKCAPASPTCDPLLPDSSTSIGALIAPMLGFATVSVQMRGSGCSGGAFDLFDLPTTYDGYDMVETVAAQSWAKGHKVGMGGISFSGISQMFAAGTNPPHLAGITPMSITDDTYTSTGYPGGIWNTGFALSWISQRMDDAQPAPAGGQMWAKAMVARSDVLGQKCLANQKLRLQTQDAVAQSRENPYRDPALFTNRAAATWVSKIKAPVFLVGSFQDEQTGGHFPEALGDLKNNKNVWLSMQNGVHADSLGPSTITRWVEFLSLFVGDQIPKVPASVISLSSALYTQLADSAALPVAQSRFATMANTPANVAAAKVTFKRDPRVRLLMDNGNAVSGALGAIGAPWELDYAAWPITQVAPTTYYLGASGALTKTAPGSSSTVAYTGDPSARPLMTLHGAGSGDAWKAQPRYDWQPLASGKGVGFTTAALASDVVIGGPSSLDLYLKSSAPNTDLQVTMSEVRPDGEETYVQNGWLRASHRKLNTAKSTSLDPFPTHLAADAANLPANVFTLVRIPVFPVAHAFRVGSKIRITVEAPGGDRPSWNFQTIENGTITNTISIGGVQASRLVLPVITGANAKGTSLPAPTALRGEPSRTYLAASNGG</sequence>
<dbReference type="SUPFAM" id="SSF49785">
    <property type="entry name" value="Galactose-binding domain-like"/>
    <property type="match status" value="1"/>
</dbReference>
<dbReference type="SUPFAM" id="SSF53474">
    <property type="entry name" value="alpha/beta-Hydrolases"/>
    <property type="match status" value="1"/>
</dbReference>
<feature type="domain" description="Xaa-Pro dipeptidyl-peptidase C-terminal" evidence="3">
    <location>
        <begin position="554"/>
        <end position="809"/>
    </location>
</feature>
<dbReference type="Pfam" id="PF08530">
    <property type="entry name" value="PepX_C"/>
    <property type="match status" value="1"/>
</dbReference>
<evidence type="ECO:0000256" key="1">
    <source>
        <dbReference type="ARBA" id="ARBA00022801"/>
    </source>
</evidence>
<name>A0A6J7ELQ5_9ZZZZ</name>
<dbReference type="Pfam" id="PF02129">
    <property type="entry name" value="Peptidase_S15"/>
    <property type="match status" value="1"/>
</dbReference>
<dbReference type="InterPro" id="IPR008979">
    <property type="entry name" value="Galactose-bd-like_sf"/>
</dbReference>
<dbReference type="InterPro" id="IPR029058">
    <property type="entry name" value="AB_hydrolase_fold"/>
</dbReference>
<dbReference type="Gene3D" id="3.40.50.1820">
    <property type="entry name" value="alpha/beta hydrolase"/>
    <property type="match status" value="1"/>
</dbReference>
<keyword evidence="1" id="KW-0378">Hydrolase</keyword>